<evidence type="ECO:0000256" key="1">
    <source>
        <dbReference type="SAM" id="SignalP"/>
    </source>
</evidence>
<dbReference type="Pfam" id="PF11454">
    <property type="entry name" value="DUF3016"/>
    <property type="match status" value="1"/>
</dbReference>
<dbReference type="InterPro" id="IPR021557">
    <property type="entry name" value="DUF3016"/>
</dbReference>
<name>A0A7Y0Q696_9GAMM</name>
<proteinExistence type="predicted"/>
<feature type="chain" id="PRO_5031132916" evidence="1">
    <location>
        <begin position="27"/>
        <end position="171"/>
    </location>
</feature>
<keyword evidence="3" id="KW-1185">Reference proteome</keyword>
<accession>A0A7Y0Q696</accession>
<gene>
    <name evidence="2" type="ORF">HII17_09380</name>
</gene>
<dbReference type="Proteomes" id="UP000568664">
    <property type="component" value="Unassembled WGS sequence"/>
</dbReference>
<dbReference type="EMBL" id="JABBXH010000003">
    <property type="protein sequence ID" value="NMP31774.1"/>
    <property type="molecule type" value="Genomic_DNA"/>
</dbReference>
<dbReference type="RefSeq" id="WP_169075120.1">
    <property type="nucleotide sequence ID" value="NZ_JABBXH010000003.1"/>
</dbReference>
<evidence type="ECO:0000313" key="3">
    <source>
        <dbReference type="Proteomes" id="UP000568664"/>
    </source>
</evidence>
<keyword evidence="1" id="KW-0732">Signal</keyword>
<protein>
    <submittedName>
        <fullName evidence="2">DUF3016 domain-containing protein</fullName>
    </submittedName>
</protein>
<organism evidence="2 3">
    <name type="scientific">Thalassotalea algicola</name>
    <dbReference type="NCBI Taxonomy" id="2716224"/>
    <lineage>
        <taxon>Bacteria</taxon>
        <taxon>Pseudomonadati</taxon>
        <taxon>Pseudomonadota</taxon>
        <taxon>Gammaproteobacteria</taxon>
        <taxon>Alteromonadales</taxon>
        <taxon>Colwelliaceae</taxon>
        <taxon>Thalassotalea</taxon>
    </lineage>
</organism>
<feature type="signal peptide" evidence="1">
    <location>
        <begin position="1"/>
        <end position="26"/>
    </location>
</feature>
<reference evidence="2 3" key="1">
    <citation type="submission" date="2020-04" db="EMBL/GenBank/DDBJ databases">
        <title>Thalassotalea sp. M1531, isolated from the surface of marine red alga.</title>
        <authorList>
            <person name="Pang L."/>
            <person name="Lu D.-C."/>
        </authorList>
    </citation>
    <scope>NUCLEOTIDE SEQUENCE [LARGE SCALE GENOMIC DNA]</scope>
    <source>
        <strain evidence="2 3">M1531</strain>
    </source>
</reference>
<dbReference type="AlphaFoldDB" id="A0A7Y0Q696"/>
<evidence type="ECO:0000313" key="2">
    <source>
        <dbReference type="EMBL" id="NMP31774.1"/>
    </source>
</evidence>
<sequence>MMKLIRNIFTALLFTTFVNYGSLAQAATVEIEWLEPDSYRDLHPGGNAREKFRENVFAELEQTFNDLVTELPNDQVMKIVVRDIDLAGYVNTESKTRRKRFISAKYFPRIKFTYKLFDAAGSVIKAGGVNLKKPDFIQTAKDSYKDTVFGYEKQMIDEWFAFTFAPREQEE</sequence>
<comment type="caution">
    <text evidence="2">The sequence shown here is derived from an EMBL/GenBank/DDBJ whole genome shotgun (WGS) entry which is preliminary data.</text>
</comment>